<dbReference type="InterPro" id="IPR036513">
    <property type="entry name" value="STAS_dom_sf"/>
</dbReference>
<evidence type="ECO:0000313" key="3">
    <source>
        <dbReference type="Proteomes" id="UP000317355"/>
    </source>
</evidence>
<dbReference type="CDD" id="cd07042">
    <property type="entry name" value="STAS_SulP_like_sulfate_transporter"/>
    <property type="match status" value="1"/>
</dbReference>
<evidence type="ECO:0000313" key="2">
    <source>
        <dbReference type="EMBL" id="TVT59957.1"/>
    </source>
</evidence>
<comment type="caution">
    <text evidence="2">The sequence shown here is derived from an EMBL/GenBank/DDBJ whole genome shotgun (WGS) entry which is preliminary data.</text>
</comment>
<dbReference type="InterPro" id="IPR058548">
    <property type="entry name" value="MlaB-like_STAS"/>
</dbReference>
<proteinExistence type="predicted"/>
<accession>A0A558DG02</accession>
<dbReference type="SUPFAM" id="SSF52091">
    <property type="entry name" value="SpoIIaa-like"/>
    <property type="match status" value="1"/>
</dbReference>
<feature type="domain" description="STAS" evidence="1">
    <location>
        <begin position="1"/>
        <end position="104"/>
    </location>
</feature>
<dbReference type="PANTHER" id="PTHR35849:SF2">
    <property type="entry name" value="BLR2341 PROTEIN"/>
    <property type="match status" value="1"/>
</dbReference>
<name>A0A558DG02_9GAMM</name>
<dbReference type="InterPro" id="IPR052746">
    <property type="entry name" value="MlaB_ABC_Transporter"/>
</dbReference>
<dbReference type="AlphaFoldDB" id="A0A558DG02"/>
<dbReference type="Pfam" id="PF13466">
    <property type="entry name" value="STAS_2"/>
    <property type="match status" value="1"/>
</dbReference>
<dbReference type="PROSITE" id="PS50801">
    <property type="entry name" value="STAS"/>
    <property type="match status" value="1"/>
</dbReference>
<dbReference type="EMBL" id="VMRY01000003">
    <property type="protein sequence ID" value="TVT59957.1"/>
    <property type="molecule type" value="Genomic_DNA"/>
</dbReference>
<gene>
    <name evidence="2" type="ORF">FHK82_02990</name>
</gene>
<dbReference type="Proteomes" id="UP000317355">
    <property type="component" value="Unassembled WGS sequence"/>
</dbReference>
<sequence>MTSTLATMDDQGVLRLEGDLIFANVTSLLGQIDKQLQGAGQLIVDLEQVRDVDSSGLVLLLEVQERAQQRGVNVRFRALSDDLLGIARLSNVENLLLVEEPKSA</sequence>
<dbReference type="InterPro" id="IPR002645">
    <property type="entry name" value="STAS_dom"/>
</dbReference>
<protein>
    <submittedName>
        <fullName evidence="2">STAS domain-containing protein</fullName>
    </submittedName>
</protein>
<reference evidence="2 3" key="1">
    <citation type="submission" date="2019-07" db="EMBL/GenBank/DDBJ databases">
        <title>The pathways for chlorine oxyanion respiration interact through the shared metabolite chlorate.</title>
        <authorList>
            <person name="Barnum T.P."/>
            <person name="Cheng Y."/>
            <person name="Hill K.A."/>
            <person name="Lucas L.N."/>
            <person name="Carlson H.K."/>
            <person name="Coates J.D."/>
        </authorList>
    </citation>
    <scope>NUCLEOTIDE SEQUENCE [LARGE SCALE GENOMIC DNA]</scope>
    <source>
        <strain evidence="2">BK-3</strain>
    </source>
</reference>
<dbReference type="Gene3D" id="3.30.750.24">
    <property type="entry name" value="STAS domain"/>
    <property type="match status" value="1"/>
</dbReference>
<organism evidence="2 3">
    <name type="scientific">Sedimenticola thiotaurini</name>
    <dbReference type="NCBI Taxonomy" id="1543721"/>
    <lineage>
        <taxon>Bacteria</taxon>
        <taxon>Pseudomonadati</taxon>
        <taxon>Pseudomonadota</taxon>
        <taxon>Gammaproteobacteria</taxon>
        <taxon>Chromatiales</taxon>
        <taxon>Sedimenticolaceae</taxon>
        <taxon>Sedimenticola</taxon>
    </lineage>
</organism>
<dbReference type="PANTHER" id="PTHR35849">
    <property type="entry name" value="BLR2341 PROTEIN"/>
    <property type="match status" value="1"/>
</dbReference>
<evidence type="ECO:0000259" key="1">
    <source>
        <dbReference type="PROSITE" id="PS50801"/>
    </source>
</evidence>